<dbReference type="AlphaFoldDB" id="A0AAU8K685"/>
<dbReference type="KEGG" id="kcm:ABWK59_01175"/>
<evidence type="ECO:0000313" key="1">
    <source>
        <dbReference type="EMBL" id="XCM84263.1"/>
    </source>
</evidence>
<sequence>MLRIHFTAADVARVTIARPTTPLASEAVLSVQVLRDPPPPFRAWRRRVAPLLPPQSSLLRSLIPARGWIPDFLTPSRHALRGSGAFQEIRSTPRQRITEDLCRSAPGGNPPSWSRRLADGDPEAMDDLVGALTSYYDLAIAP</sequence>
<accession>A0AAU8K685</accession>
<dbReference type="EMBL" id="CP159872">
    <property type="protein sequence ID" value="XCM84263.1"/>
    <property type="molecule type" value="Genomic_DNA"/>
</dbReference>
<name>A0AAU8K685_9ACTN</name>
<proteinExistence type="predicted"/>
<organism evidence="1">
    <name type="scientific">Kitasatospora camelliae</name>
    <dbReference type="NCBI Taxonomy" id="3156397"/>
    <lineage>
        <taxon>Bacteria</taxon>
        <taxon>Bacillati</taxon>
        <taxon>Actinomycetota</taxon>
        <taxon>Actinomycetes</taxon>
        <taxon>Kitasatosporales</taxon>
        <taxon>Streptomycetaceae</taxon>
        <taxon>Kitasatospora</taxon>
    </lineage>
</organism>
<gene>
    <name evidence="1" type="ORF">ABWK59_01175</name>
</gene>
<dbReference type="RefSeq" id="WP_354645200.1">
    <property type="nucleotide sequence ID" value="NZ_CP159872.1"/>
</dbReference>
<reference evidence="1" key="1">
    <citation type="submission" date="2024-06" db="EMBL/GenBank/DDBJ databases">
        <title>The genome sequences of Kitasatospora sp. strain HUAS MG31.</title>
        <authorList>
            <person name="Mo P."/>
        </authorList>
    </citation>
    <scope>NUCLEOTIDE SEQUENCE</scope>
    <source>
        <strain evidence="1">HUAS MG31</strain>
    </source>
</reference>
<protein>
    <submittedName>
        <fullName evidence="1">Uncharacterized protein</fullName>
    </submittedName>
</protein>